<dbReference type="PROSITE" id="PS00092">
    <property type="entry name" value="N6_MTASE"/>
    <property type="match status" value="1"/>
</dbReference>
<dbReference type="GO" id="GO:0003676">
    <property type="term" value="F:nucleic acid binding"/>
    <property type="evidence" value="ECO:0007669"/>
    <property type="project" value="InterPro"/>
</dbReference>
<proteinExistence type="predicted"/>
<dbReference type="Proteomes" id="UP000500686">
    <property type="component" value="Chromosome"/>
</dbReference>
<dbReference type="GO" id="GO:0008168">
    <property type="term" value="F:methyltransferase activity"/>
    <property type="evidence" value="ECO:0007669"/>
    <property type="project" value="InterPro"/>
</dbReference>
<evidence type="ECO:0000313" key="1">
    <source>
        <dbReference type="EMBL" id="QJR43521.1"/>
    </source>
</evidence>
<dbReference type="InterPro" id="IPR002052">
    <property type="entry name" value="DNA_methylase_N6_adenine_CS"/>
</dbReference>
<dbReference type="InterPro" id="IPR029063">
    <property type="entry name" value="SAM-dependent_MTases_sf"/>
</dbReference>
<dbReference type="RefSeq" id="WP_171111354.1">
    <property type="nucleotide sequence ID" value="NZ_CP053096.1"/>
</dbReference>
<accession>A0A6M4JFP3</accession>
<protein>
    <submittedName>
        <fullName evidence="1">Uncharacterized protein</fullName>
    </submittedName>
</protein>
<organism evidence="1 2">
    <name type="scientific">Mycoplasma miroungigenitalium</name>
    <dbReference type="NCBI Taxonomy" id="754515"/>
    <lineage>
        <taxon>Bacteria</taxon>
        <taxon>Bacillati</taxon>
        <taxon>Mycoplasmatota</taxon>
        <taxon>Mollicutes</taxon>
        <taxon>Mycoplasmataceae</taxon>
        <taxon>Mycoplasma</taxon>
    </lineage>
</organism>
<dbReference type="Gene3D" id="3.40.50.150">
    <property type="entry name" value="Vaccinia Virus protein VP39"/>
    <property type="match status" value="1"/>
</dbReference>
<dbReference type="GO" id="GO:0032259">
    <property type="term" value="P:methylation"/>
    <property type="evidence" value="ECO:0007669"/>
    <property type="project" value="InterPro"/>
</dbReference>
<evidence type="ECO:0000313" key="2">
    <source>
        <dbReference type="Proteomes" id="UP000500686"/>
    </source>
</evidence>
<dbReference type="KEGG" id="mmir:HLA87_01825"/>
<name>A0A6M4JFP3_9MOLU</name>
<keyword evidence="2" id="KW-1185">Reference proteome</keyword>
<reference evidence="1 2" key="1">
    <citation type="submission" date="2020-05" db="EMBL/GenBank/DDBJ databases">
        <title>Novel Mycoplasma species detected in Mirounga angustirostris (northern elephant seal) from the USA.</title>
        <authorList>
            <person name="Volokhov D.V."/>
        </authorList>
    </citation>
    <scope>NUCLEOTIDE SEQUENCE [LARGE SCALE GENOMIC DNA]</scope>
    <source>
        <strain evidence="1 2">Mirounga ES2806-GEN</strain>
    </source>
</reference>
<dbReference type="AlphaFoldDB" id="A0A6M4JFP3"/>
<sequence length="327" mass="38415">MNKKIRLGQFFTKKSIWLKPQVLEFIENSKMKNIYDPFAGSGDLFKAFDGKMFTKQIGLDIDKELNWKYNDSLVWIPHEKDAIIITNPPYIKKHSAKRQGINLQKYFNKSEYDDVYLIALEMMLKAQKFVVAIIPESFINSNFKDKEKLYSITILEENPFYDTEMPVCVACFDGIKKSLDKIKIYKNNNYVGNLMEIYSHFLKPINKIKIKFNDINGWLALKAIDGTKEQSVIKFDFKQNIKYDWENKIKVSSRHITLININVKDSLKNKFIERINLILNNIREATDDVILTPFKGNTIKGKRRRRLDFKLARGIIEKAYVELNNEI</sequence>
<gene>
    <name evidence="1" type="ORF">HLA87_01825</name>
</gene>
<dbReference type="SUPFAM" id="SSF53335">
    <property type="entry name" value="S-adenosyl-L-methionine-dependent methyltransferases"/>
    <property type="match status" value="1"/>
</dbReference>
<dbReference type="EMBL" id="CP053096">
    <property type="protein sequence ID" value="QJR43521.1"/>
    <property type="molecule type" value="Genomic_DNA"/>
</dbReference>